<dbReference type="STRING" id="5627.A0A1C7LU14"/>
<dbReference type="Proteomes" id="UP000092993">
    <property type="component" value="Unassembled WGS sequence"/>
</dbReference>
<evidence type="ECO:0000256" key="2">
    <source>
        <dbReference type="ARBA" id="ARBA00011738"/>
    </source>
</evidence>
<dbReference type="InterPro" id="IPR008979">
    <property type="entry name" value="Galactose-bd-like_sf"/>
</dbReference>
<reference evidence="7 8" key="1">
    <citation type="submission" date="2016-03" db="EMBL/GenBank/DDBJ databases">
        <title>Whole genome sequencing of Grifola frondosa 9006-11.</title>
        <authorList>
            <person name="Min B."/>
            <person name="Park H."/>
            <person name="Kim J.-G."/>
            <person name="Cho H."/>
            <person name="Oh Y.-L."/>
            <person name="Kong W.-S."/>
            <person name="Choi I.-G."/>
        </authorList>
    </citation>
    <scope>NUCLEOTIDE SEQUENCE [LARGE SCALE GENOMIC DNA]</scope>
    <source>
        <strain evidence="7 8">9006-11</strain>
    </source>
</reference>
<dbReference type="GO" id="GO:0000256">
    <property type="term" value="P:allantoin catabolic process"/>
    <property type="evidence" value="ECO:0007669"/>
    <property type="project" value="InterPro"/>
</dbReference>
<comment type="catalytic activity">
    <reaction evidence="5">
        <text>(S)-ureidoglycolate = urea + glyoxylate</text>
        <dbReference type="Rhea" id="RHEA:11304"/>
        <dbReference type="ChEBI" id="CHEBI:16199"/>
        <dbReference type="ChEBI" id="CHEBI:36655"/>
        <dbReference type="ChEBI" id="CHEBI:57296"/>
        <dbReference type="EC" id="4.3.2.3"/>
    </reaction>
</comment>
<dbReference type="OrthoDB" id="10266039at2759"/>
<dbReference type="CDD" id="cd20298">
    <property type="entry name" value="cupin_UAH"/>
    <property type="match status" value="1"/>
</dbReference>
<name>A0A1C7LU14_GRIFR</name>
<dbReference type="GO" id="GO:0006144">
    <property type="term" value="P:purine nucleobase metabolic process"/>
    <property type="evidence" value="ECO:0007669"/>
    <property type="project" value="UniProtKB-KW"/>
</dbReference>
<sequence>MSYERIPLDRFGDSFSAAIELSSVALGGTVVSVSDEFFAEAYHLLLVEVYTPTVPDLNFADTHDKPAPSLKGQFGPKGALFSGWETRRHNPGHDWCIIKLGATGSVSGFDVDTAYFNGNEAPQVSIDALCSSDETPPQFDDPRWSEVLPKVDLGPNSRHLFAVSASEAVNYIKLNMYPDGGIARFRVYGLVSPVFPTNPTAVFDLAHVFSGGRVVFTSDQHFGVGSNLILPGRGEYNLSHLRIDLVNIVITPGKDMGDGWETKRSRSNGHKDWAIIKLGDAGLLSQVEIDTAHFKGNFPESCELHAVQSDSLIPSDVPRTAGPVSFPERSSVPILENVEGMPYTHVRITIYPDGGIKRVRVLGTRTASRPTSNSVSLTVLETVSSGVKGANGVSETSVKPALIQAPAGRTIPALPLTAEAFAPFGQVVQAYSDIHAVPSPAALASRGTAIKFHKLALLQSSYPSASGATAGLSVYRCQPVDVMHGGRWEVKLLERHPYTNQAFIPMGGAAGLGDALESPGTTYLVIVAKNGEDDKPDLATMRAFIASAGQGIVYDTAIWRNHFIHKHHPMAALYKAMDFTCVETQVGSGDKLDCEVVELDGSHGYNRVKLPDF</sequence>
<dbReference type="GO" id="GO:0004037">
    <property type="term" value="F:allantoicase activity"/>
    <property type="evidence" value="ECO:0007669"/>
    <property type="project" value="InterPro"/>
</dbReference>
<dbReference type="InterPro" id="IPR007247">
    <property type="entry name" value="Ureidogly_lyase"/>
</dbReference>
<evidence type="ECO:0000256" key="4">
    <source>
        <dbReference type="ARBA" id="ARBA00023239"/>
    </source>
</evidence>
<feature type="domain" description="Allantoicase" evidence="6">
    <location>
        <begin position="27"/>
        <end position="191"/>
    </location>
</feature>
<dbReference type="Pfam" id="PF04115">
    <property type="entry name" value="Ureidogly_lyase"/>
    <property type="match status" value="1"/>
</dbReference>
<dbReference type="PANTHER" id="PTHR12045:SF3">
    <property type="entry name" value="INACTIVE ALLANTOICASE-RELATED"/>
    <property type="match status" value="1"/>
</dbReference>
<dbReference type="InterPro" id="IPR005164">
    <property type="entry name" value="Allantoicase"/>
</dbReference>
<evidence type="ECO:0000256" key="3">
    <source>
        <dbReference type="ARBA" id="ARBA00022631"/>
    </source>
</evidence>
<dbReference type="SUPFAM" id="SSF49785">
    <property type="entry name" value="Galactose-binding domain-like"/>
    <property type="match status" value="2"/>
</dbReference>
<dbReference type="InterPro" id="IPR024060">
    <property type="entry name" value="Ureidoglycolate_lyase_dom_sf"/>
</dbReference>
<comment type="similarity">
    <text evidence="1">Belongs to the allantoicase family.</text>
</comment>
<dbReference type="EMBL" id="LUGG01000022">
    <property type="protein sequence ID" value="OBZ68291.1"/>
    <property type="molecule type" value="Genomic_DNA"/>
</dbReference>
<dbReference type="InterPro" id="IPR011051">
    <property type="entry name" value="RmlC_Cupin_sf"/>
</dbReference>
<comment type="subunit">
    <text evidence="2">Homodimer.</text>
</comment>
<accession>A0A1C7LU14</accession>
<dbReference type="GO" id="GO:0004848">
    <property type="term" value="F:ureidoglycolate hydrolase activity"/>
    <property type="evidence" value="ECO:0007669"/>
    <property type="project" value="InterPro"/>
</dbReference>
<dbReference type="InterPro" id="IPR015908">
    <property type="entry name" value="Allantoicase_dom"/>
</dbReference>
<feature type="domain" description="Allantoicase" evidence="6">
    <location>
        <begin position="211"/>
        <end position="365"/>
    </location>
</feature>
<evidence type="ECO:0000259" key="6">
    <source>
        <dbReference type="Pfam" id="PF03561"/>
    </source>
</evidence>
<dbReference type="AlphaFoldDB" id="A0A1C7LU14"/>
<dbReference type="GO" id="GO:0050385">
    <property type="term" value="F:ureidoglycolate lyase activity"/>
    <property type="evidence" value="ECO:0007669"/>
    <property type="project" value="UniProtKB-EC"/>
</dbReference>
<dbReference type="OMA" id="SVYRCKP"/>
<keyword evidence="4" id="KW-0456">Lyase</keyword>
<dbReference type="Gene3D" id="2.60.120.260">
    <property type="entry name" value="Galactose-binding domain-like"/>
    <property type="match status" value="2"/>
</dbReference>
<evidence type="ECO:0000256" key="5">
    <source>
        <dbReference type="ARBA" id="ARBA00047684"/>
    </source>
</evidence>
<organism evidence="7 8">
    <name type="scientific">Grifola frondosa</name>
    <name type="common">Maitake</name>
    <name type="synonym">Polyporus frondosus</name>
    <dbReference type="NCBI Taxonomy" id="5627"/>
    <lineage>
        <taxon>Eukaryota</taxon>
        <taxon>Fungi</taxon>
        <taxon>Dikarya</taxon>
        <taxon>Basidiomycota</taxon>
        <taxon>Agaricomycotina</taxon>
        <taxon>Agaricomycetes</taxon>
        <taxon>Polyporales</taxon>
        <taxon>Grifolaceae</taxon>
        <taxon>Grifola</taxon>
    </lineage>
</organism>
<evidence type="ECO:0000313" key="7">
    <source>
        <dbReference type="EMBL" id="OBZ68291.1"/>
    </source>
</evidence>
<gene>
    <name evidence="7" type="ORF">A0H81_11760</name>
</gene>
<dbReference type="Gene3D" id="2.60.120.480">
    <property type="entry name" value="Ureidoglycolate hydrolase"/>
    <property type="match status" value="1"/>
</dbReference>
<proteinExistence type="inferred from homology"/>
<protein>
    <submittedName>
        <fullName evidence="7">Putative allantoicase</fullName>
    </submittedName>
</protein>
<dbReference type="Pfam" id="PF03561">
    <property type="entry name" value="Allantoicase"/>
    <property type="match status" value="2"/>
</dbReference>
<evidence type="ECO:0000256" key="1">
    <source>
        <dbReference type="ARBA" id="ARBA00009242"/>
    </source>
</evidence>
<comment type="caution">
    <text evidence="7">The sequence shown here is derived from an EMBL/GenBank/DDBJ whole genome shotgun (WGS) entry which is preliminary data.</text>
</comment>
<dbReference type="PANTHER" id="PTHR12045">
    <property type="entry name" value="ALLANTOICASE"/>
    <property type="match status" value="1"/>
</dbReference>
<dbReference type="InterPro" id="IPR047233">
    <property type="entry name" value="UAH_cupin"/>
</dbReference>
<keyword evidence="8" id="KW-1185">Reference proteome</keyword>
<evidence type="ECO:0000313" key="8">
    <source>
        <dbReference type="Proteomes" id="UP000092993"/>
    </source>
</evidence>
<dbReference type="SUPFAM" id="SSF51182">
    <property type="entry name" value="RmlC-like cupins"/>
    <property type="match status" value="1"/>
</dbReference>
<keyword evidence="3" id="KW-0659">Purine metabolism</keyword>